<comment type="caution">
    <text evidence="2">The sequence shown here is derived from an EMBL/GenBank/DDBJ whole genome shotgun (WGS) entry which is preliminary data.</text>
</comment>
<proteinExistence type="predicted"/>
<protein>
    <submittedName>
        <fullName evidence="2">RES domain-containing protein</fullName>
    </submittedName>
</protein>
<reference evidence="2 3" key="1">
    <citation type="submission" date="2019-11" db="EMBL/GenBank/DDBJ databases">
        <title>Epiphytic Pseudomonas syringae from cherry orchards.</title>
        <authorList>
            <person name="Hulin M.T."/>
        </authorList>
    </citation>
    <scope>NUCLEOTIDE SEQUENCE [LARGE SCALE GENOMIC DNA]</scope>
    <source>
        <strain evidence="2 3">PA-6-5B</strain>
    </source>
</reference>
<dbReference type="RefSeq" id="WP_193040554.1">
    <property type="nucleotide sequence ID" value="NZ_WKED01000127.1"/>
</dbReference>
<dbReference type="EMBL" id="WKED01000127">
    <property type="protein sequence ID" value="MCF5111024.1"/>
    <property type="molecule type" value="Genomic_DNA"/>
</dbReference>
<sequence length="478" mass="53833">MNKQQIEQWLCFQCVQEPYLSGDISTTGETSICSYCGIKNQCWPIELLADRIEQAFEEHYVRTSAEPDDWQQSLLRDSESDYDWDRDGEPVREAIEGAAQIPDDAVSDVLEILGDRYFDFDAAAMGVENEFDPESHYERKDLNDSTWQYEWRCFERTLRTEARYFSRAAADHLAAVFGGIDELGTSDGKPVVVDVGPSTPINVLSRARVFQSKELLKEALCRPDRHLGSPPARAAATGRMNARGISVFYGATSQSVALAEVRPPVGSYVALATFRIIRPLRLLDIFALEKAADHGSIFDPTLLARTERAVFLQSLSRIMTRPVMPDDQEFDYLATQAVADFLATDNSPMLDGILFKSTQSTDGDNIVLFHKASRVKSMDLPTGIKLNAETVSWDSEGGYPDYNVWEQVPVPNETVDSLKLIPWALMPHSVSEDEDLRENTLDVIASSVEVHHVRRVKVECDAHLVTRHRRQMTKNDDF</sequence>
<dbReference type="SMART" id="SM00953">
    <property type="entry name" value="RES"/>
    <property type="match status" value="1"/>
</dbReference>
<gene>
    <name evidence="2" type="ORF">GIW56_29990</name>
</gene>
<feature type="domain" description="RES" evidence="1">
    <location>
        <begin position="223"/>
        <end position="379"/>
    </location>
</feature>
<evidence type="ECO:0000313" key="3">
    <source>
        <dbReference type="Proteomes" id="UP000814003"/>
    </source>
</evidence>
<name>A0ABS9FFB3_9PSED</name>
<evidence type="ECO:0000313" key="2">
    <source>
        <dbReference type="EMBL" id="MCF5111024.1"/>
    </source>
</evidence>
<accession>A0ABS9FFB3</accession>
<evidence type="ECO:0000259" key="1">
    <source>
        <dbReference type="SMART" id="SM00953"/>
    </source>
</evidence>
<dbReference type="Pfam" id="PF08808">
    <property type="entry name" value="RES"/>
    <property type="match status" value="1"/>
</dbReference>
<dbReference type="Proteomes" id="UP000814003">
    <property type="component" value="Unassembled WGS sequence"/>
</dbReference>
<dbReference type="InterPro" id="IPR014914">
    <property type="entry name" value="RES_dom"/>
</dbReference>
<organism evidence="2 3">
    <name type="scientific">Pseudomonas gessardii</name>
    <dbReference type="NCBI Taxonomy" id="78544"/>
    <lineage>
        <taxon>Bacteria</taxon>
        <taxon>Pseudomonadati</taxon>
        <taxon>Pseudomonadota</taxon>
        <taxon>Gammaproteobacteria</taxon>
        <taxon>Pseudomonadales</taxon>
        <taxon>Pseudomonadaceae</taxon>
        <taxon>Pseudomonas</taxon>
    </lineage>
</organism>
<keyword evidence="3" id="KW-1185">Reference proteome</keyword>